<reference evidence="2" key="1">
    <citation type="journal article" date="2023" name="Front. Plant Sci.">
        <title>Chromosomal-level genome assembly of Melastoma candidum provides insights into trichome evolution.</title>
        <authorList>
            <person name="Zhong Y."/>
            <person name="Wu W."/>
            <person name="Sun C."/>
            <person name="Zou P."/>
            <person name="Liu Y."/>
            <person name="Dai S."/>
            <person name="Zhou R."/>
        </authorList>
    </citation>
    <scope>NUCLEOTIDE SEQUENCE [LARGE SCALE GENOMIC DNA]</scope>
</reference>
<protein>
    <submittedName>
        <fullName evidence="1">Uncharacterized protein</fullName>
    </submittedName>
</protein>
<evidence type="ECO:0000313" key="2">
    <source>
        <dbReference type="Proteomes" id="UP001057402"/>
    </source>
</evidence>
<sequence length="460" mass="50489">MLHSSTLRICNPLHSSGIWTRIVFMSKFADIFSDRRAEAVAVAEEEEEEEEGEEDIGYWAISSRGLGSSSSSSSAFDFREATIDRIRLAFSLDSLTSHHLVTCYLHQIHSLNPFLRAIIEVNPDALEQASVSDRERLEARRSGREQQLSPLHGIPVLLKDSIGTLDRMNTTCGSYALLGAKVARDAHVVERLRAEGAVLLGKASMSEWYRMRSFGNPNGWSARGGQGVNPYVSSADPCGSSSGSAIAVATNMVTVSLGSETHSSIICPSDHNSVVGFKPTAGLTSRAGIIPVSPRVDSIGPIARTMSDVVYVLDAIVGVDPRDEATKEANKFVPAGGYRQFLKEDSLRGKRLGIVRHPFFASFNGTTVISTFEQHLVSLWERGAIVIDNLEIENVDVILDPRRSGEMIVMVAEFRRYLNEFLVELRSSPVRSLADIIAFNVDHPDMEMTEQYSQDGLIEA</sequence>
<dbReference type="EMBL" id="CM042886">
    <property type="protein sequence ID" value="KAI4342404.1"/>
    <property type="molecule type" value="Genomic_DNA"/>
</dbReference>
<proteinExistence type="predicted"/>
<dbReference type="Proteomes" id="UP001057402">
    <property type="component" value="Chromosome 7"/>
</dbReference>
<gene>
    <name evidence="1" type="ORF">MLD38_027037</name>
</gene>
<keyword evidence="2" id="KW-1185">Reference proteome</keyword>
<accession>A0ACB9P0A3</accession>
<organism evidence="1 2">
    <name type="scientific">Melastoma candidum</name>
    <dbReference type="NCBI Taxonomy" id="119954"/>
    <lineage>
        <taxon>Eukaryota</taxon>
        <taxon>Viridiplantae</taxon>
        <taxon>Streptophyta</taxon>
        <taxon>Embryophyta</taxon>
        <taxon>Tracheophyta</taxon>
        <taxon>Spermatophyta</taxon>
        <taxon>Magnoliopsida</taxon>
        <taxon>eudicotyledons</taxon>
        <taxon>Gunneridae</taxon>
        <taxon>Pentapetalae</taxon>
        <taxon>rosids</taxon>
        <taxon>malvids</taxon>
        <taxon>Myrtales</taxon>
        <taxon>Melastomataceae</taxon>
        <taxon>Melastomatoideae</taxon>
        <taxon>Melastomateae</taxon>
        <taxon>Melastoma</taxon>
    </lineage>
</organism>
<evidence type="ECO:0000313" key="1">
    <source>
        <dbReference type="EMBL" id="KAI4342404.1"/>
    </source>
</evidence>
<name>A0ACB9P0A3_9MYRT</name>
<comment type="caution">
    <text evidence="1">The sequence shown here is derived from an EMBL/GenBank/DDBJ whole genome shotgun (WGS) entry which is preliminary data.</text>
</comment>